<dbReference type="OrthoDB" id="8909183at2759"/>
<gene>
    <name evidence="3" type="primary">LOC102830402</name>
</gene>
<protein>
    <submittedName>
        <fullName evidence="3">Overexpressed in colon carcinoma 1 protein homolog</fullName>
    </submittedName>
</protein>
<comment type="similarity">
    <text evidence="1">Belongs to the OCC1 family.</text>
</comment>
<evidence type="ECO:0000256" key="1">
    <source>
        <dbReference type="ARBA" id="ARBA00005237"/>
    </source>
</evidence>
<organism evidence="2 3">
    <name type="scientific">Chrysochloris asiatica</name>
    <name type="common">Cape golden mole</name>
    <dbReference type="NCBI Taxonomy" id="185453"/>
    <lineage>
        <taxon>Eukaryota</taxon>
        <taxon>Metazoa</taxon>
        <taxon>Chordata</taxon>
        <taxon>Craniata</taxon>
        <taxon>Vertebrata</taxon>
        <taxon>Euteleostomi</taxon>
        <taxon>Mammalia</taxon>
        <taxon>Eutheria</taxon>
        <taxon>Afrotheria</taxon>
        <taxon>Chrysochloridae</taxon>
        <taxon>Chrysochlorinae</taxon>
        <taxon>Chrysochloris</taxon>
    </lineage>
</organism>
<dbReference type="InterPro" id="IPR029133">
    <property type="entry name" value="OCC1"/>
</dbReference>
<dbReference type="GeneID" id="102830402"/>
<feature type="non-terminal residue" evidence="3">
    <location>
        <position position="55"/>
    </location>
</feature>
<name>A0A9B0U214_CHRAS</name>
<keyword evidence="2" id="KW-1185">Reference proteome</keyword>
<dbReference type="PANTHER" id="PTHR38502:SF1">
    <property type="entry name" value="OVEREXPRESSED IN COLON CARCINOMA 1 PROTEIN"/>
    <property type="match status" value="1"/>
</dbReference>
<evidence type="ECO:0000313" key="3">
    <source>
        <dbReference type="RefSeq" id="XP_006871180.1"/>
    </source>
</evidence>
<accession>A0A9B0U214</accession>
<reference evidence="3" key="1">
    <citation type="submission" date="2025-08" db="UniProtKB">
        <authorList>
            <consortium name="RefSeq"/>
        </authorList>
    </citation>
    <scope>IDENTIFICATION</scope>
    <source>
        <tissue evidence="3">Spleen</tissue>
    </source>
</reference>
<proteinExistence type="inferred from homology"/>
<evidence type="ECO:0000313" key="2">
    <source>
        <dbReference type="Proteomes" id="UP000504623"/>
    </source>
</evidence>
<dbReference type="Proteomes" id="UP000504623">
    <property type="component" value="Unplaced"/>
</dbReference>
<dbReference type="RefSeq" id="XP_006871180.1">
    <property type="nucleotide sequence ID" value="XM_006871118.1"/>
</dbReference>
<dbReference type="Pfam" id="PF15506">
    <property type="entry name" value="OCC1"/>
    <property type="match status" value="1"/>
</dbReference>
<dbReference type="PANTHER" id="PTHR38502">
    <property type="entry name" value="OVEREXPRESSED IN COLON CARCINOMA 1 PROTEIN"/>
    <property type="match status" value="1"/>
</dbReference>
<dbReference type="AlphaFoldDB" id="A0A9B0U214"/>
<sequence>MNLMTEFCVTEILDESTTEDSMTEDDKRRNYGGVYVGLPSDAVSMVSSPTKTARK</sequence>
<dbReference type="CTD" id="122170785"/>